<protein>
    <submittedName>
        <fullName evidence="1">Uncharacterized protein</fullName>
    </submittedName>
</protein>
<dbReference type="EMBL" id="GEBQ01005473">
    <property type="protein sequence ID" value="JAT34504.1"/>
    <property type="molecule type" value="Transcribed_RNA"/>
</dbReference>
<gene>
    <name evidence="1" type="ORF">g.53685</name>
</gene>
<proteinExistence type="predicted"/>
<dbReference type="AlphaFoldDB" id="A0A1B6MF14"/>
<sequence>MPSQVMSALLQGQPQCFNFLRENDCDLVDSVQNKTEEITTNYRSSSYSLVVEEYKMKLQEMRMAKIKFFEEKSCAVSSGTDKTSEDVLQNGDKRGVEMKKYEEVHLEKSILASPQSTQLVVINGEESEEECCPESDEELVFNMPSSDNPKVLSYKIGNLEELSGIRDLSQKLIIILSDSDSEGDNYENLGCEYI</sequence>
<name>A0A1B6MF14_9HEMI</name>
<feature type="non-terminal residue" evidence="1">
    <location>
        <position position="194"/>
    </location>
</feature>
<organism evidence="1">
    <name type="scientific">Graphocephala atropunctata</name>
    <dbReference type="NCBI Taxonomy" id="36148"/>
    <lineage>
        <taxon>Eukaryota</taxon>
        <taxon>Metazoa</taxon>
        <taxon>Ecdysozoa</taxon>
        <taxon>Arthropoda</taxon>
        <taxon>Hexapoda</taxon>
        <taxon>Insecta</taxon>
        <taxon>Pterygota</taxon>
        <taxon>Neoptera</taxon>
        <taxon>Paraneoptera</taxon>
        <taxon>Hemiptera</taxon>
        <taxon>Auchenorrhyncha</taxon>
        <taxon>Membracoidea</taxon>
        <taxon>Cicadellidae</taxon>
        <taxon>Cicadellinae</taxon>
        <taxon>Cicadellini</taxon>
        <taxon>Graphocephala</taxon>
    </lineage>
</organism>
<accession>A0A1B6MF14</accession>
<reference evidence="1" key="1">
    <citation type="submission" date="2015-11" db="EMBL/GenBank/DDBJ databases">
        <title>De novo transcriptome assembly of four potential Pierce s Disease insect vectors from Arizona vineyards.</title>
        <authorList>
            <person name="Tassone E.E."/>
        </authorList>
    </citation>
    <scope>NUCLEOTIDE SEQUENCE</scope>
</reference>
<evidence type="ECO:0000313" key="1">
    <source>
        <dbReference type="EMBL" id="JAT34504.1"/>
    </source>
</evidence>